<proteinExistence type="predicted"/>
<accession>A0AA39HU87</accession>
<evidence type="ECO:0008006" key="4">
    <source>
        <dbReference type="Google" id="ProtNLM"/>
    </source>
</evidence>
<keyword evidence="3" id="KW-1185">Reference proteome</keyword>
<dbReference type="AlphaFoldDB" id="A0AA39HU87"/>
<evidence type="ECO:0000313" key="3">
    <source>
        <dbReference type="Proteomes" id="UP001175271"/>
    </source>
</evidence>
<dbReference type="Proteomes" id="UP001175271">
    <property type="component" value="Unassembled WGS sequence"/>
</dbReference>
<gene>
    <name evidence="2" type="ORF">QR680_005669</name>
</gene>
<sequence length="243" mass="27422">MRQTLALFLLFGGKLAPSDPEATCLGAVALLSNSFFDRTTECDLSRFKSCYKTFVLRSLDDAKNGVDEKTSTCRWQQELDTCLGKRQAHLCMKETILQKVFRFSKAEAADHIAEYGILKFKCGEGRDLWLRHAECLTSNKNSASLMEEVAKCASRKNLVIFFRSLLRTDSKKEMSLPCRFLQSIISCIEEVATGQCGPEAKPMFCKFFQLAPFQAFLVGDRKGIAEELRNCPKEITHCKSEDP</sequence>
<evidence type="ECO:0000256" key="1">
    <source>
        <dbReference type="SAM" id="SignalP"/>
    </source>
</evidence>
<reference evidence="2" key="1">
    <citation type="submission" date="2023-06" db="EMBL/GenBank/DDBJ databases">
        <title>Genomic analysis of the entomopathogenic nematode Steinernema hermaphroditum.</title>
        <authorList>
            <person name="Schwarz E.M."/>
            <person name="Heppert J.K."/>
            <person name="Baniya A."/>
            <person name="Schwartz H.T."/>
            <person name="Tan C.-H."/>
            <person name="Antoshechkin I."/>
            <person name="Sternberg P.W."/>
            <person name="Goodrich-Blair H."/>
            <person name="Dillman A.R."/>
        </authorList>
    </citation>
    <scope>NUCLEOTIDE SEQUENCE</scope>
    <source>
        <strain evidence="2">PS9179</strain>
        <tissue evidence="2">Whole animal</tissue>
    </source>
</reference>
<dbReference type="EMBL" id="JAUCMV010000003">
    <property type="protein sequence ID" value="KAK0411464.1"/>
    <property type="molecule type" value="Genomic_DNA"/>
</dbReference>
<feature type="signal peptide" evidence="1">
    <location>
        <begin position="1"/>
        <end position="20"/>
    </location>
</feature>
<name>A0AA39HU87_9BILA</name>
<organism evidence="2 3">
    <name type="scientific">Steinernema hermaphroditum</name>
    <dbReference type="NCBI Taxonomy" id="289476"/>
    <lineage>
        <taxon>Eukaryota</taxon>
        <taxon>Metazoa</taxon>
        <taxon>Ecdysozoa</taxon>
        <taxon>Nematoda</taxon>
        <taxon>Chromadorea</taxon>
        <taxon>Rhabditida</taxon>
        <taxon>Tylenchina</taxon>
        <taxon>Panagrolaimomorpha</taxon>
        <taxon>Strongyloidoidea</taxon>
        <taxon>Steinernematidae</taxon>
        <taxon>Steinernema</taxon>
    </lineage>
</organism>
<dbReference type="PANTHER" id="PTHR35014:SF1">
    <property type="entry name" value="INFECTION RESPONSE PROTEIN"/>
    <property type="match status" value="1"/>
</dbReference>
<protein>
    <recommendedName>
        <fullName evidence="4">DUF19 domain-containing protein</fullName>
    </recommendedName>
</protein>
<evidence type="ECO:0000313" key="2">
    <source>
        <dbReference type="EMBL" id="KAK0411464.1"/>
    </source>
</evidence>
<keyword evidence="1" id="KW-0732">Signal</keyword>
<dbReference type="PANTHER" id="PTHR35014">
    <property type="entry name" value="INFECTION RESPONSE PROTEIN-RELATED"/>
    <property type="match status" value="1"/>
</dbReference>
<feature type="chain" id="PRO_5041464740" description="DUF19 domain-containing protein" evidence="1">
    <location>
        <begin position="21"/>
        <end position="243"/>
    </location>
</feature>
<comment type="caution">
    <text evidence="2">The sequence shown here is derived from an EMBL/GenBank/DDBJ whole genome shotgun (WGS) entry which is preliminary data.</text>
</comment>